<accession>A0ACB8Q9H6</accession>
<evidence type="ECO:0000313" key="1">
    <source>
        <dbReference type="EMBL" id="KAI0028377.1"/>
    </source>
</evidence>
<gene>
    <name evidence="1" type="ORF">K488DRAFT_89802</name>
</gene>
<comment type="caution">
    <text evidence="1">The sequence shown here is derived from an EMBL/GenBank/DDBJ whole genome shotgun (WGS) entry which is preliminary data.</text>
</comment>
<organism evidence="1 2">
    <name type="scientific">Vararia minispora EC-137</name>
    <dbReference type="NCBI Taxonomy" id="1314806"/>
    <lineage>
        <taxon>Eukaryota</taxon>
        <taxon>Fungi</taxon>
        <taxon>Dikarya</taxon>
        <taxon>Basidiomycota</taxon>
        <taxon>Agaricomycotina</taxon>
        <taxon>Agaricomycetes</taxon>
        <taxon>Russulales</taxon>
        <taxon>Lachnocladiaceae</taxon>
        <taxon>Vararia</taxon>
    </lineage>
</organism>
<protein>
    <submittedName>
        <fullName evidence="1">Uncharacterized protein</fullName>
    </submittedName>
</protein>
<reference evidence="1" key="1">
    <citation type="submission" date="2021-02" db="EMBL/GenBank/DDBJ databases">
        <authorList>
            <consortium name="DOE Joint Genome Institute"/>
            <person name="Ahrendt S."/>
            <person name="Looney B.P."/>
            <person name="Miyauchi S."/>
            <person name="Morin E."/>
            <person name="Drula E."/>
            <person name="Courty P.E."/>
            <person name="Chicoki N."/>
            <person name="Fauchery L."/>
            <person name="Kohler A."/>
            <person name="Kuo A."/>
            <person name="Labutti K."/>
            <person name="Pangilinan J."/>
            <person name="Lipzen A."/>
            <person name="Riley R."/>
            <person name="Andreopoulos W."/>
            <person name="He G."/>
            <person name="Johnson J."/>
            <person name="Barry K.W."/>
            <person name="Grigoriev I.V."/>
            <person name="Nagy L."/>
            <person name="Hibbett D."/>
            <person name="Henrissat B."/>
            <person name="Matheny P.B."/>
            <person name="Labbe J."/>
            <person name="Martin F."/>
        </authorList>
    </citation>
    <scope>NUCLEOTIDE SEQUENCE</scope>
    <source>
        <strain evidence="1">EC-137</strain>
    </source>
</reference>
<sequence length="357" mass="40446">MATLPFTPPPPRTLQLEEGGVLFSRTASRALHASSPSFSRTLSQPIMPRKDGSALQLTTLTARLGMEVFNFHQTSDESFEARLMAGGYTGYGSAYGSASQNFPEKSSESTLFVNQPSPPQSTPLPLQSPPPAAAPEDAKARRKERRLAAFRRGACPQTGLRPVEVEGRGRILLDFHDNEEETRKRPVRRRRTRTNAVEEGRTMTKGLDWPDEQFPWNLRMREAKEREVKEEEARLRLIEKFLDQVSDEEDETDGDDPEREFYYVARRCFDEEEDDYGLKRVTQKEEGLAYEDLDVEPMSLDPRNASGTKRFAAARRSVVSYAEPSSVVAKVTNGWVLRNRNLRPSKHCPTRFALIGH</sequence>
<dbReference type="Proteomes" id="UP000814128">
    <property type="component" value="Unassembled WGS sequence"/>
</dbReference>
<keyword evidence="2" id="KW-1185">Reference proteome</keyword>
<evidence type="ECO:0000313" key="2">
    <source>
        <dbReference type="Proteomes" id="UP000814128"/>
    </source>
</evidence>
<proteinExistence type="predicted"/>
<dbReference type="EMBL" id="MU273759">
    <property type="protein sequence ID" value="KAI0028377.1"/>
    <property type="molecule type" value="Genomic_DNA"/>
</dbReference>
<reference evidence="1" key="2">
    <citation type="journal article" date="2022" name="New Phytol.">
        <title>Evolutionary transition to the ectomycorrhizal habit in the genomes of a hyperdiverse lineage of mushroom-forming fungi.</title>
        <authorList>
            <person name="Looney B."/>
            <person name="Miyauchi S."/>
            <person name="Morin E."/>
            <person name="Drula E."/>
            <person name="Courty P.E."/>
            <person name="Kohler A."/>
            <person name="Kuo A."/>
            <person name="LaButti K."/>
            <person name="Pangilinan J."/>
            <person name="Lipzen A."/>
            <person name="Riley R."/>
            <person name="Andreopoulos W."/>
            <person name="He G."/>
            <person name="Johnson J."/>
            <person name="Nolan M."/>
            <person name="Tritt A."/>
            <person name="Barry K.W."/>
            <person name="Grigoriev I.V."/>
            <person name="Nagy L.G."/>
            <person name="Hibbett D."/>
            <person name="Henrissat B."/>
            <person name="Matheny P.B."/>
            <person name="Labbe J."/>
            <person name="Martin F.M."/>
        </authorList>
    </citation>
    <scope>NUCLEOTIDE SEQUENCE</scope>
    <source>
        <strain evidence="1">EC-137</strain>
    </source>
</reference>
<name>A0ACB8Q9H6_9AGAM</name>